<keyword evidence="3" id="KW-1185">Reference proteome</keyword>
<evidence type="ECO:0000313" key="2">
    <source>
        <dbReference type="EMBL" id="ABI88835.1"/>
    </source>
</evidence>
<sequence length="101" mass="11077">MTPMQIARQWQCVNVSKVKRRETARESDGEVAGVGTHAPAVRSRPHDADGLLTIARRWPRSSRGGWSPAPDPASRHVAERLGLAPQGTTLQIDASRTSRTR</sequence>
<evidence type="ECO:0000313" key="3">
    <source>
        <dbReference type="Proteomes" id="UP000000662"/>
    </source>
</evidence>
<feature type="region of interest" description="Disordered" evidence="1">
    <location>
        <begin position="21"/>
        <end position="48"/>
    </location>
</feature>
<organism evidence="2 3">
    <name type="scientific">Burkholderia ambifaria (strain ATCC BAA-244 / DSM 16087 / CCUG 44356 / LMG 19182 / AMMD)</name>
    <name type="common">Burkholderia cepacia (strain AMMD)</name>
    <dbReference type="NCBI Taxonomy" id="339670"/>
    <lineage>
        <taxon>Bacteria</taxon>
        <taxon>Pseudomonadati</taxon>
        <taxon>Pseudomonadota</taxon>
        <taxon>Betaproteobacteria</taxon>
        <taxon>Burkholderiales</taxon>
        <taxon>Burkholderiaceae</taxon>
        <taxon>Burkholderia</taxon>
        <taxon>Burkholderia cepacia complex</taxon>
    </lineage>
</organism>
<dbReference type="KEGG" id="bam:Bamb_3280"/>
<name>Q0BAI8_BURCM</name>
<dbReference type="EMBL" id="CP000441">
    <property type="protein sequence ID" value="ABI88835.1"/>
    <property type="molecule type" value="Genomic_DNA"/>
</dbReference>
<feature type="region of interest" description="Disordered" evidence="1">
    <location>
        <begin position="80"/>
        <end position="101"/>
    </location>
</feature>
<accession>Q0BAI8</accession>
<reference evidence="2" key="1">
    <citation type="submission" date="2006-08" db="EMBL/GenBank/DDBJ databases">
        <title>Complete sequence of Chromosome 2 of Burkholderia cepacia AMMD.</title>
        <authorList>
            <consortium name="US DOE Joint Genome Institute"/>
            <person name="Copeland A."/>
            <person name="Lucas S."/>
            <person name="Lapidus A."/>
            <person name="Barry K."/>
            <person name="Detter J.C."/>
            <person name="Glavina del Rio T."/>
            <person name="Hammon N."/>
            <person name="Israni S."/>
            <person name="Pitluck S."/>
            <person name="Bruce D."/>
            <person name="Chain P."/>
            <person name="Malfatti S."/>
            <person name="Shin M."/>
            <person name="Vergez L."/>
            <person name="Schmutz J."/>
            <person name="Larimer F."/>
            <person name="Land M."/>
            <person name="Hauser L."/>
            <person name="Kyrpides N."/>
            <person name="Kim E."/>
            <person name="Parke J."/>
            <person name="Coenye T."/>
            <person name="Konstantinidis K."/>
            <person name="Ramette A."/>
            <person name="Tiedje J."/>
            <person name="Richardson P."/>
        </authorList>
    </citation>
    <scope>NUCLEOTIDE SEQUENCE</scope>
    <source>
        <strain evidence="2">AMMD</strain>
    </source>
</reference>
<dbReference type="AlphaFoldDB" id="Q0BAI8"/>
<protein>
    <submittedName>
        <fullName evidence="2">Uncharacterized protein</fullName>
    </submittedName>
</protein>
<dbReference type="Proteomes" id="UP000000662">
    <property type="component" value="Chromosome 2"/>
</dbReference>
<gene>
    <name evidence="2" type="ordered locus">Bamb_3280</name>
</gene>
<evidence type="ECO:0000256" key="1">
    <source>
        <dbReference type="SAM" id="MobiDB-lite"/>
    </source>
</evidence>
<feature type="compositionally biased region" description="Polar residues" evidence="1">
    <location>
        <begin position="86"/>
        <end position="101"/>
    </location>
</feature>
<proteinExistence type="predicted"/>